<evidence type="ECO:0000313" key="7">
    <source>
        <dbReference type="Proteomes" id="UP000011717"/>
    </source>
</evidence>
<dbReference type="PANTHER" id="PTHR42679:SF2">
    <property type="entry name" value="S-METHYL-5'-THIOADENOSINE PHOSPHORYLASE"/>
    <property type="match status" value="1"/>
</dbReference>
<protein>
    <recommendedName>
        <fullName evidence="4">S-methyl-5'-thioadenosine phosphorylase</fullName>
        <ecNumber evidence="4">2.4.2.28</ecNumber>
    </recommendedName>
    <alternativeName>
        <fullName evidence="4">5'-methylthioadenosine phosphorylase</fullName>
        <shortName evidence="4">MTA phosphorylase</shortName>
        <shortName evidence="4">MTAP</shortName>
    </alternativeName>
</protein>
<evidence type="ECO:0000259" key="5">
    <source>
        <dbReference type="Pfam" id="PF01048"/>
    </source>
</evidence>
<organism evidence="6 7">
    <name type="scientific">Pacificimonas flava</name>
    <dbReference type="NCBI Taxonomy" id="1234595"/>
    <lineage>
        <taxon>Bacteria</taxon>
        <taxon>Pseudomonadati</taxon>
        <taxon>Pseudomonadota</taxon>
        <taxon>Alphaproteobacteria</taxon>
        <taxon>Sphingomonadales</taxon>
        <taxon>Sphingosinicellaceae</taxon>
        <taxon>Pacificimonas</taxon>
    </lineage>
</organism>
<keyword evidence="1 4" id="KW-0328">Glycosyltransferase</keyword>
<dbReference type="HAMAP" id="MF_01963">
    <property type="entry name" value="MTAP"/>
    <property type="match status" value="1"/>
</dbReference>
<keyword evidence="7" id="KW-1185">Reference proteome</keyword>
<evidence type="ECO:0000256" key="4">
    <source>
        <dbReference type="HAMAP-Rule" id="MF_01963"/>
    </source>
</evidence>
<dbReference type="EMBL" id="AMRV01000002">
    <property type="protein sequence ID" value="EMD83654.1"/>
    <property type="molecule type" value="Genomic_DNA"/>
</dbReference>
<feature type="domain" description="Nucleoside phosphorylase" evidence="5">
    <location>
        <begin position="2"/>
        <end position="242"/>
    </location>
</feature>
<comment type="similarity">
    <text evidence="4">Belongs to the PNP/MTAP phosphorylase family. MTAP subfamily.</text>
</comment>
<dbReference type="PANTHER" id="PTHR42679">
    <property type="entry name" value="S-METHYL-5'-THIOADENOSINE PHOSPHORYLASE"/>
    <property type="match status" value="1"/>
</dbReference>
<dbReference type="SUPFAM" id="SSF53167">
    <property type="entry name" value="Purine and uridine phosphorylases"/>
    <property type="match status" value="1"/>
</dbReference>
<feature type="binding site" evidence="4">
    <location>
        <position position="182"/>
    </location>
    <ligand>
        <name>substrate</name>
    </ligand>
</feature>
<dbReference type="InterPro" id="IPR010044">
    <property type="entry name" value="MTAP"/>
</dbReference>
<dbReference type="Pfam" id="PF01048">
    <property type="entry name" value="PNP_UDP_1"/>
    <property type="match status" value="1"/>
</dbReference>
<dbReference type="PATRIC" id="fig|1234595.3.peg.625"/>
<dbReference type="GO" id="GO:0006166">
    <property type="term" value="P:purine ribonucleoside salvage"/>
    <property type="evidence" value="ECO:0007669"/>
    <property type="project" value="UniProtKB-KW"/>
</dbReference>
<feature type="site" description="Important for substrate specificity" evidence="4">
    <location>
        <position position="219"/>
    </location>
</feature>
<feature type="site" description="Important for substrate specificity" evidence="4">
    <location>
        <position position="164"/>
    </location>
</feature>
<dbReference type="InterPro" id="IPR035994">
    <property type="entry name" value="Nucleoside_phosphorylase_sf"/>
</dbReference>
<comment type="function">
    <text evidence="4">Catalyzes the reversible phosphorylation of S-methyl-5'-thioadenosine (MTA) to adenine and 5-methylthioribose-1-phosphate. Involved in the breakdown of MTA, a major by-product of polyamine biosynthesis. Responsible for the first step in the methionine salvage pathway after MTA has been generated from S-adenosylmethionine. Has broad substrate specificity with 6-aminopurine nucleosides as preferred substrates.</text>
</comment>
<sequence length="287" mass="31047">MRLGIIGGSGLYDLDDLDSAEWRRITTSFGDPSDDLLFANAFGAEFVFLPRHGRGHRLLPHEINYRANIAALKIAGCTDILSVSACGSFQETLAPGDFLLVDQYVDRTRGRERTFFGGGIAGHVSLADPNCGRLRDEVADAARRTGIPVQNGGTYLAMEGPGFSTRAESRLYRQAGLDVVGMTAMPEAALAREAELCYATLAMVTDWDSWRDAERGAAVSDILAVMHENVTRARRIVRALIAALPGSRPTCSAGCDRALEHAIVTPPDLWPEMTRTALRDVAGRVIG</sequence>
<dbReference type="Gene3D" id="3.40.50.1580">
    <property type="entry name" value="Nucleoside phosphorylase domain"/>
    <property type="match status" value="1"/>
</dbReference>
<evidence type="ECO:0000256" key="3">
    <source>
        <dbReference type="ARBA" id="ARBA00022726"/>
    </source>
</evidence>
<dbReference type="InterPro" id="IPR000845">
    <property type="entry name" value="Nucleoside_phosphorylase_d"/>
</dbReference>
<accession>M2TAN3</accession>
<feature type="binding site" evidence="4">
    <location>
        <position position="9"/>
    </location>
    <ligand>
        <name>phosphate</name>
        <dbReference type="ChEBI" id="CHEBI:43474"/>
    </ligand>
</feature>
<dbReference type="CDD" id="cd09010">
    <property type="entry name" value="MTAP_SsMTAPII_like_MTIP"/>
    <property type="match status" value="1"/>
</dbReference>
<dbReference type="FunFam" id="3.40.50.1580:FF:000012">
    <property type="entry name" value="Probable 6-oxopurine nucleoside phosphorylase"/>
    <property type="match status" value="1"/>
</dbReference>
<dbReference type="OrthoDB" id="1523230at2"/>
<reference evidence="6 7" key="1">
    <citation type="journal article" date="2013" name="Genome Announc.">
        <title>Draft Genome Sequence of Strain JLT2015T, Belonging to the Family Sphingomonadaceae of the Alphaproteobacteria.</title>
        <authorList>
            <person name="Tang K."/>
            <person name="Liu K."/>
            <person name="Li S."/>
            <person name="Jiao N."/>
        </authorList>
    </citation>
    <scope>NUCLEOTIDE SEQUENCE [LARGE SCALE GENOMIC DNA]</scope>
    <source>
        <strain evidence="6 7">JLT2015</strain>
    </source>
</reference>
<feature type="binding site" evidence="4">
    <location>
        <begin position="84"/>
        <end position="85"/>
    </location>
    <ligand>
        <name>phosphate</name>
        <dbReference type="ChEBI" id="CHEBI:43474"/>
    </ligand>
</feature>
<evidence type="ECO:0000256" key="2">
    <source>
        <dbReference type="ARBA" id="ARBA00022679"/>
    </source>
</evidence>
<dbReference type="GO" id="GO:0005829">
    <property type="term" value="C:cytosol"/>
    <property type="evidence" value="ECO:0007669"/>
    <property type="project" value="TreeGrafter"/>
</dbReference>
<dbReference type="NCBIfam" id="NF006599">
    <property type="entry name" value="PRK09136.1"/>
    <property type="match status" value="1"/>
</dbReference>
<dbReference type="RefSeq" id="WP_008600095.1">
    <property type="nucleotide sequence ID" value="NZ_AMRV01000002.1"/>
</dbReference>
<dbReference type="AlphaFoldDB" id="M2TAN3"/>
<comment type="pathway">
    <text evidence="4">Amino-acid biosynthesis; L-methionine biosynthesis via salvage pathway; S-methyl-5-thio-alpha-D-ribose 1-phosphate from S-methyl-5'-thioadenosine (phosphorylase route): step 1/1.</text>
</comment>
<dbReference type="EC" id="2.4.2.28" evidence="4"/>
<feature type="binding site" evidence="4">
    <location>
        <begin position="51"/>
        <end position="52"/>
    </location>
    <ligand>
        <name>phosphate</name>
        <dbReference type="ChEBI" id="CHEBI:43474"/>
    </ligand>
</feature>
<dbReference type="NCBIfam" id="TIGR01694">
    <property type="entry name" value="MTAP"/>
    <property type="match status" value="1"/>
</dbReference>
<dbReference type="UniPathway" id="UPA00904">
    <property type="reaction ID" value="UER00873"/>
</dbReference>
<dbReference type="GO" id="GO:0017061">
    <property type="term" value="F:S-methyl-5-thioadenosine phosphorylase activity"/>
    <property type="evidence" value="ECO:0007669"/>
    <property type="project" value="UniProtKB-UniRule"/>
</dbReference>
<feature type="binding site" evidence="4">
    <location>
        <begin position="206"/>
        <end position="208"/>
    </location>
    <ligand>
        <name>substrate</name>
    </ligand>
</feature>
<comment type="catalytic activity">
    <reaction evidence="4">
        <text>S-methyl-5'-thioadenosine + phosphate = 5-(methylsulfanyl)-alpha-D-ribose 1-phosphate + adenine</text>
        <dbReference type="Rhea" id="RHEA:11852"/>
        <dbReference type="ChEBI" id="CHEBI:16708"/>
        <dbReference type="ChEBI" id="CHEBI:17509"/>
        <dbReference type="ChEBI" id="CHEBI:43474"/>
        <dbReference type="ChEBI" id="CHEBI:58533"/>
        <dbReference type="EC" id="2.4.2.28"/>
    </reaction>
</comment>
<evidence type="ECO:0000256" key="1">
    <source>
        <dbReference type="ARBA" id="ARBA00022676"/>
    </source>
</evidence>
<name>M2TAN3_9SPHN</name>
<gene>
    <name evidence="4" type="primary">mtnP</name>
    <name evidence="6" type="ORF">C725_0626</name>
</gene>
<evidence type="ECO:0000313" key="6">
    <source>
        <dbReference type="EMBL" id="EMD83654.1"/>
    </source>
</evidence>
<keyword evidence="3 4" id="KW-0660">Purine salvage</keyword>
<feature type="binding site" evidence="4">
    <location>
        <position position="183"/>
    </location>
    <ligand>
        <name>phosphate</name>
        <dbReference type="ChEBI" id="CHEBI:43474"/>
    </ligand>
</feature>
<dbReference type="GO" id="GO:0019509">
    <property type="term" value="P:L-methionine salvage from methylthioadenosine"/>
    <property type="evidence" value="ECO:0007669"/>
    <property type="project" value="UniProtKB-UniRule"/>
</dbReference>
<comment type="subunit">
    <text evidence="4">Homohexamer. Dimer of a homotrimer.</text>
</comment>
<proteinExistence type="inferred from homology"/>
<dbReference type="Proteomes" id="UP000011717">
    <property type="component" value="Unassembled WGS sequence"/>
</dbReference>
<keyword evidence="2 4" id="KW-0808">Transferase</keyword>
<comment type="caution">
    <text evidence="6">The sequence shown here is derived from an EMBL/GenBank/DDBJ whole genome shotgun (WGS) entry which is preliminary data.</text>
</comment>